<dbReference type="EMBL" id="WIPF01000019">
    <property type="protein sequence ID" value="KAF3227517.1"/>
    <property type="molecule type" value="Genomic_DNA"/>
</dbReference>
<evidence type="ECO:0000313" key="6">
    <source>
        <dbReference type="Proteomes" id="UP000479691"/>
    </source>
</evidence>
<proteinExistence type="predicted"/>
<dbReference type="Proteomes" id="UP000479691">
    <property type="component" value="Unassembled WGS sequence"/>
</dbReference>
<dbReference type="AlphaFoldDB" id="A0A6G1MHT6"/>
<dbReference type="EMBL" id="WIWS01000040">
    <property type="protein sequence ID" value="KAF3218590.1"/>
    <property type="molecule type" value="Genomic_DNA"/>
</dbReference>
<feature type="compositionally biased region" description="Polar residues" evidence="1">
    <location>
        <begin position="263"/>
        <end position="275"/>
    </location>
</feature>
<comment type="caution">
    <text evidence="4">The sequence shown here is derived from an EMBL/GenBank/DDBJ whole genome shotgun (WGS) entry which is preliminary data.</text>
</comment>
<sequence length="574" mass="63022">MAYAGSRRFPNSQLNAGAPPWGVDAEPEGETSGPPGQAPVPSAPTASLPTSIYPFGEDDKDADNSDVSNYQKYNNRRITNRQTFKSNLSTLVEESTPDDGPAVAPLTNIAAPTAALTPRATSTAPSVPPVPTPGPFAQTSIGTPESIATSTHNHGANKTYDQTSWPGSMGGFSFQDSPLGSGNTIPNVDQQEHDSNSPQQVPPTTASWPGLPPAKSSYTGSYSSPWPIPDSIFSSQSFGNSYGSSVGGQMRELSLDGAPPNDISINPPATDSPTKNPRIHNQRPLAGAFSNEQHTTWGSGSQQRLLPLAKNQQATNESILGELRMNYVLDPISMIDKGFLPTLGENNFPEWAINMERYLKGEGLWPDWDNAKKYEGCPNPELHTGAGGGRYSCKRLECIRRDRIDAAGLLVMVMSCNKNNRSLILRQNTIETAWLFLERAHVCGIREISPDFRLLHPRAVMTNTKAAPVGDHKISDFMMTAYRQWSFYLWLVENHGTKAALPQEFVSEDCFLETIFLCFPDYPPYKPVKDLWLSKIRQGGHEFVSAYGFVLALERSEMDFFRKCFGMKWLPGQR</sequence>
<feature type="region of interest" description="Disordered" evidence="1">
    <location>
        <begin position="241"/>
        <end position="282"/>
    </location>
</feature>
<evidence type="ECO:0000313" key="4">
    <source>
        <dbReference type="EMBL" id="KAF3227517.1"/>
    </source>
</evidence>
<feature type="region of interest" description="Disordered" evidence="1">
    <location>
        <begin position="117"/>
        <end position="221"/>
    </location>
</feature>
<organism evidence="4 7">
    <name type="scientific">Orbilia oligospora</name>
    <name type="common">Nematode-trapping fungus</name>
    <name type="synonym">Arthrobotrys oligospora</name>
    <dbReference type="NCBI Taxonomy" id="2813651"/>
    <lineage>
        <taxon>Eukaryota</taxon>
        <taxon>Fungi</taxon>
        <taxon>Dikarya</taxon>
        <taxon>Ascomycota</taxon>
        <taxon>Pezizomycotina</taxon>
        <taxon>Orbiliomycetes</taxon>
        <taxon>Orbiliales</taxon>
        <taxon>Orbiliaceae</taxon>
        <taxon>Orbilia</taxon>
    </lineage>
</organism>
<evidence type="ECO:0000313" key="7">
    <source>
        <dbReference type="Proteomes" id="UP000483672"/>
    </source>
</evidence>
<name>A0A6G1MHT6_ORBOL</name>
<feature type="compositionally biased region" description="Polar residues" evidence="1">
    <location>
        <begin position="137"/>
        <end position="166"/>
    </location>
</feature>
<reference evidence="5 6" key="1">
    <citation type="submission" date="2019-06" db="EMBL/GenBank/DDBJ databases">
        <authorList>
            <person name="Palmer J.M."/>
        </authorList>
    </citation>
    <scope>NUCLEOTIDE SEQUENCE [LARGE SCALE GENOMIC DNA]</scope>
    <source>
        <strain evidence="3 5">TWF106</strain>
        <strain evidence="4 7">TWF191</strain>
        <strain evidence="2 6">TWF788</strain>
    </source>
</reference>
<feature type="compositionally biased region" description="Polar residues" evidence="1">
    <location>
        <begin position="174"/>
        <end position="189"/>
    </location>
</feature>
<feature type="compositionally biased region" description="Polar residues" evidence="1">
    <location>
        <begin position="196"/>
        <end position="207"/>
    </location>
</feature>
<feature type="region of interest" description="Disordered" evidence="1">
    <location>
        <begin position="1"/>
        <end position="78"/>
    </location>
</feature>
<dbReference type="Proteomes" id="UP000472727">
    <property type="component" value="Unassembled WGS sequence"/>
</dbReference>
<evidence type="ECO:0000313" key="5">
    <source>
        <dbReference type="Proteomes" id="UP000472727"/>
    </source>
</evidence>
<protein>
    <submittedName>
        <fullName evidence="4">Uncharacterized protein</fullName>
    </submittedName>
</protein>
<dbReference type="Proteomes" id="UP000483672">
    <property type="component" value="Unassembled WGS sequence"/>
</dbReference>
<accession>A0A6G1MHT6</accession>
<evidence type="ECO:0000313" key="3">
    <source>
        <dbReference type="EMBL" id="KAF3218590.1"/>
    </source>
</evidence>
<gene>
    <name evidence="3" type="ORF">TWF106_007562</name>
    <name evidence="4" type="ORF">TWF191_003601</name>
    <name evidence="2" type="ORF">TWF788_004294</name>
</gene>
<evidence type="ECO:0000256" key="1">
    <source>
        <dbReference type="SAM" id="MobiDB-lite"/>
    </source>
</evidence>
<evidence type="ECO:0000313" key="2">
    <source>
        <dbReference type="EMBL" id="KAF3192106.1"/>
    </source>
</evidence>
<dbReference type="EMBL" id="JAABOE010000002">
    <property type="protein sequence ID" value="KAF3192106.1"/>
    <property type="molecule type" value="Genomic_DNA"/>
</dbReference>